<dbReference type="PROSITE" id="PS50808">
    <property type="entry name" value="ZF_BED"/>
    <property type="match status" value="1"/>
</dbReference>
<evidence type="ECO:0000256" key="5">
    <source>
        <dbReference type="SAM" id="MobiDB-lite"/>
    </source>
</evidence>
<gene>
    <name evidence="7" type="ORF">APLA_LOCUS2029</name>
</gene>
<accession>A0A8S0Z2V4</accession>
<name>A0A8S0Z2V4_ARCPL</name>
<protein>
    <recommendedName>
        <fullName evidence="6">BED-type domain-containing protein</fullName>
    </recommendedName>
</protein>
<dbReference type="SUPFAM" id="SSF57667">
    <property type="entry name" value="beta-beta-alpha zinc fingers"/>
    <property type="match status" value="1"/>
</dbReference>
<organism evidence="7 8">
    <name type="scientific">Arctia plantaginis</name>
    <name type="common">Wood tiger moth</name>
    <name type="synonym">Phalaena plantaginis</name>
    <dbReference type="NCBI Taxonomy" id="874455"/>
    <lineage>
        <taxon>Eukaryota</taxon>
        <taxon>Metazoa</taxon>
        <taxon>Ecdysozoa</taxon>
        <taxon>Arthropoda</taxon>
        <taxon>Hexapoda</taxon>
        <taxon>Insecta</taxon>
        <taxon>Pterygota</taxon>
        <taxon>Neoptera</taxon>
        <taxon>Endopterygota</taxon>
        <taxon>Lepidoptera</taxon>
        <taxon>Glossata</taxon>
        <taxon>Ditrysia</taxon>
        <taxon>Noctuoidea</taxon>
        <taxon>Erebidae</taxon>
        <taxon>Arctiinae</taxon>
        <taxon>Arctia</taxon>
    </lineage>
</organism>
<sequence length="111" mass="12098">MAPKKASGVWKCFEKVDGDKIKCKNCDSVFKDFKNTTNLLKHLKNPNPIIYSTHTVNSSTTPAQSDSDLLSEASDSGVGTPLRENKNANLCQTIADGETPTPRKRTIQSDG</sequence>
<proteinExistence type="predicted"/>
<dbReference type="Proteomes" id="UP000494106">
    <property type="component" value="Unassembled WGS sequence"/>
</dbReference>
<feature type="region of interest" description="Disordered" evidence="5">
    <location>
        <begin position="55"/>
        <end position="111"/>
    </location>
</feature>
<keyword evidence="3" id="KW-0862">Zinc</keyword>
<feature type="domain" description="BED-type" evidence="6">
    <location>
        <begin position="4"/>
        <end position="61"/>
    </location>
</feature>
<keyword evidence="1" id="KW-0479">Metal-binding</keyword>
<dbReference type="GO" id="GO:0003677">
    <property type="term" value="F:DNA binding"/>
    <property type="evidence" value="ECO:0007669"/>
    <property type="project" value="InterPro"/>
</dbReference>
<reference evidence="7 8" key="1">
    <citation type="submission" date="2020-04" db="EMBL/GenBank/DDBJ databases">
        <authorList>
            <person name="Wallbank WR R."/>
            <person name="Pardo Diaz C."/>
            <person name="Kozak K."/>
            <person name="Martin S."/>
            <person name="Jiggins C."/>
            <person name="Moest M."/>
            <person name="Warren A I."/>
            <person name="Byers J.R.P. K."/>
            <person name="Montejo-Kovacevich G."/>
            <person name="Yen C E."/>
        </authorList>
    </citation>
    <scope>NUCLEOTIDE SEQUENCE [LARGE SCALE GENOMIC DNA]</scope>
</reference>
<dbReference type="AlphaFoldDB" id="A0A8S0Z2V4"/>
<evidence type="ECO:0000256" key="3">
    <source>
        <dbReference type="ARBA" id="ARBA00022833"/>
    </source>
</evidence>
<evidence type="ECO:0000256" key="2">
    <source>
        <dbReference type="ARBA" id="ARBA00022771"/>
    </source>
</evidence>
<feature type="compositionally biased region" description="Basic residues" evidence="5">
    <location>
        <begin position="102"/>
        <end position="111"/>
    </location>
</feature>
<dbReference type="OrthoDB" id="7943839at2759"/>
<dbReference type="InterPro" id="IPR003656">
    <property type="entry name" value="Znf_BED"/>
</dbReference>
<feature type="compositionally biased region" description="Low complexity" evidence="5">
    <location>
        <begin position="65"/>
        <end position="76"/>
    </location>
</feature>
<keyword evidence="2 4" id="KW-0863">Zinc-finger</keyword>
<evidence type="ECO:0000256" key="4">
    <source>
        <dbReference type="PROSITE-ProRule" id="PRU00027"/>
    </source>
</evidence>
<evidence type="ECO:0000313" key="8">
    <source>
        <dbReference type="Proteomes" id="UP000494106"/>
    </source>
</evidence>
<dbReference type="InterPro" id="IPR036236">
    <property type="entry name" value="Znf_C2H2_sf"/>
</dbReference>
<keyword evidence="8" id="KW-1185">Reference proteome</keyword>
<dbReference type="Pfam" id="PF02892">
    <property type="entry name" value="zf-BED"/>
    <property type="match status" value="1"/>
</dbReference>
<comment type="caution">
    <text evidence="7">The sequence shown here is derived from an EMBL/GenBank/DDBJ whole genome shotgun (WGS) entry which is preliminary data.</text>
</comment>
<dbReference type="GO" id="GO:0008270">
    <property type="term" value="F:zinc ion binding"/>
    <property type="evidence" value="ECO:0007669"/>
    <property type="project" value="UniProtKB-KW"/>
</dbReference>
<feature type="compositionally biased region" description="Polar residues" evidence="5">
    <location>
        <begin position="55"/>
        <end position="64"/>
    </location>
</feature>
<evidence type="ECO:0000259" key="6">
    <source>
        <dbReference type="PROSITE" id="PS50808"/>
    </source>
</evidence>
<dbReference type="EMBL" id="CADEBC010000159">
    <property type="protein sequence ID" value="CAB3224537.1"/>
    <property type="molecule type" value="Genomic_DNA"/>
</dbReference>
<evidence type="ECO:0000313" key="7">
    <source>
        <dbReference type="EMBL" id="CAB3224537.1"/>
    </source>
</evidence>
<evidence type="ECO:0000256" key="1">
    <source>
        <dbReference type="ARBA" id="ARBA00022723"/>
    </source>
</evidence>